<reference evidence="2" key="1">
    <citation type="submission" date="2018-05" db="EMBL/GenBank/DDBJ databases">
        <title>Pedobacter paludis sp. nov., isolated from wetland soil.</title>
        <authorList>
            <person name="Zhang Y."/>
        </authorList>
    </citation>
    <scope>NUCLEOTIDE SEQUENCE [LARGE SCALE GENOMIC DNA]</scope>
    <source>
        <strain evidence="2">R-8</strain>
    </source>
</reference>
<dbReference type="Gene3D" id="1.25.40.10">
    <property type="entry name" value="Tetratricopeptide repeat domain"/>
    <property type="match status" value="1"/>
</dbReference>
<dbReference type="InterPro" id="IPR011990">
    <property type="entry name" value="TPR-like_helical_dom_sf"/>
</dbReference>
<dbReference type="OrthoDB" id="1551390at2"/>
<comment type="caution">
    <text evidence="1">The sequence shown here is derived from an EMBL/GenBank/DDBJ whole genome shotgun (WGS) entry which is preliminary data.</text>
</comment>
<sequence>MELPTEIQTEFDLLFEPNEDYFEAGEYNKCIEIHQKAWALFPESKYQYPEEGYALLQGLVYLNLKIGNLIDAEQWARQLYLFDQSNFFGTSEFALGQVYYEMDRLDEAKEQFAIAMLKSEGRVFEGEDSKYLNLIR</sequence>
<evidence type="ECO:0008006" key="3">
    <source>
        <dbReference type="Google" id="ProtNLM"/>
    </source>
</evidence>
<dbReference type="AlphaFoldDB" id="A0A317EUR3"/>
<dbReference type="Proteomes" id="UP000245391">
    <property type="component" value="Unassembled WGS sequence"/>
</dbReference>
<dbReference type="SUPFAM" id="SSF48452">
    <property type="entry name" value="TPR-like"/>
    <property type="match status" value="1"/>
</dbReference>
<keyword evidence="2" id="KW-1185">Reference proteome</keyword>
<gene>
    <name evidence="1" type="ORF">DF947_21715</name>
</gene>
<protein>
    <recommendedName>
        <fullName evidence="3">Tetratricopeptide repeat protein</fullName>
    </recommendedName>
</protein>
<organism evidence="1 2">
    <name type="scientific">Pedobacter paludis</name>
    <dbReference type="NCBI Taxonomy" id="2203212"/>
    <lineage>
        <taxon>Bacteria</taxon>
        <taxon>Pseudomonadati</taxon>
        <taxon>Bacteroidota</taxon>
        <taxon>Sphingobacteriia</taxon>
        <taxon>Sphingobacteriales</taxon>
        <taxon>Sphingobacteriaceae</taxon>
        <taxon>Pedobacter</taxon>
    </lineage>
</organism>
<proteinExistence type="predicted"/>
<evidence type="ECO:0000313" key="2">
    <source>
        <dbReference type="Proteomes" id="UP000245391"/>
    </source>
</evidence>
<dbReference type="EMBL" id="QGNY01000012">
    <property type="protein sequence ID" value="PWS29667.1"/>
    <property type="molecule type" value="Genomic_DNA"/>
</dbReference>
<accession>A0A317EUR3</accession>
<evidence type="ECO:0000313" key="1">
    <source>
        <dbReference type="EMBL" id="PWS29667.1"/>
    </source>
</evidence>
<dbReference type="RefSeq" id="WP_109932863.1">
    <property type="nucleotide sequence ID" value="NZ_QGNY01000012.1"/>
</dbReference>
<name>A0A317EUR3_9SPHI</name>